<dbReference type="Pfam" id="PF07714">
    <property type="entry name" value="PK_Tyr_Ser-Thr"/>
    <property type="match status" value="1"/>
</dbReference>
<feature type="compositionally biased region" description="Polar residues" evidence="1">
    <location>
        <begin position="226"/>
        <end position="241"/>
    </location>
</feature>
<dbReference type="PROSITE" id="PS50011">
    <property type="entry name" value="PROTEIN_KINASE_DOM"/>
    <property type="match status" value="1"/>
</dbReference>
<dbReference type="PANTHER" id="PTHR44329">
    <property type="entry name" value="SERINE/THREONINE-PROTEIN KINASE TNNI3K-RELATED"/>
    <property type="match status" value="1"/>
</dbReference>
<dbReference type="InterPro" id="IPR011009">
    <property type="entry name" value="Kinase-like_dom_sf"/>
</dbReference>
<dbReference type="SMART" id="SM00220">
    <property type="entry name" value="S_TKc"/>
    <property type="match status" value="1"/>
</dbReference>
<accession>A0A9P6L3M4</accession>
<sequence>RFCKEFITWKSLRHPNVLPLLGVIMSKDQFAMVSEWMRNGDINQFVKAYKDADRYRLLGGVTKGLIYMHEQGMAHGDLKGANILVDENGHALLADFGLLAIIPDTANLISSTSFTEAGTFRWMSPELLDPERFDLQHSRPTKRSDCYALGMVIYEVLSGKVPFYRHGRFAAVARILEGVRPERPQGAEGAWFTDEIWSVLERCWKATASDRPRTAEVLLSLEKVSGSWSPSQTTPLYSSAHENTDKSEVSSPPHAVTAELSSGSPSVGERSIVPGVVGAHKSQKVGIVARESHDPVVPRGIVETVCIFF</sequence>
<keyword evidence="3" id="KW-0418">Kinase</keyword>
<dbReference type="AlphaFoldDB" id="A0A9P6L3M4"/>
<dbReference type="Proteomes" id="UP000736335">
    <property type="component" value="Unassembled WGS sequence"/>
</dbReference>
<feature type="non-terminal residue" evidence="3">
    <location>
        <position position="309"/>
    </location>
</feature>
<dbReference type="PROSITE" id="PS00108">
    <property type="entry name" value="PROTEIN_KINASE_ST"/>
    <property type="match status" value="1"/>
</dbReference>
<feature type="domain" description="Protein kinase" evidence="2">
    <location>
        <begin position="1"/>
        <end position="224"/>
    </location>
</feature>
<comment type="caution">
    <text evidence="3">The sequence shown here is derived from an EMBL/GenBank/DDBJ whole genome shotgun (WGS) entry which is preliminary data.</text>
</comment>
<evidence type="ECO:0000259" key="2">
    <source>
        <dbReference type="PROSITE" id="PS50011"/>
    </source>
</evidence>
<keyword evidence="4" id="KW-1185">Reference proteome</keyword>
<dbReference type="Gene3D" id="1.10.510.10">
    <property type="entry name" value="Transferase(Phosphotransferase) domain 1"/>
    <property type="match status" value="1"/>
</dbReference>
<reference evidence="3" key="1">
    <citation type="journal article" date="2020" name="Nat. Commun.">
        <title>Large-scale genome sequencing of mycorrhizal fungi provides insights into the early evolution of symbiotic traits.</title>
        <authorList>
            <person name="Miyauchi S."/>
            <person name="Kiss E."/>
            <person name="Kuo A."/>
            <person name="Drula E."/>
            <person name="Kohler A."/>
            <person name="Sanchez-Garcia M."/>
            <person name="Morin E."/>
            <person name="Andreopoulos B."/>
            <person name="Barry K.W."/>
            <person name="Bonito G."/>
            <person name="Buee M."/>
            <person name="Carver A."/>
            <person name="Chen C."/>
            <person name="Cichocki N."/>
            <person name="Clum A."/>
            <person name="Culley D."/>
            <person name="Crous P.W."/>
            <person name="Fauchery L."/>
            <person name="Girlanda M."/>
            <person name="Hayes R.D."/>
            <person name="Keri Z."/>
            <person name="LaButti K."/>
            <person name="Lipzen A."/>
            <person name="Lombard V."/>
            <person name="Magnuson J."/>
            <person name="Maillard F."/>
            <person name="Murat C."/>
            <person name="Nolan M."/>
            <person name="Ohm R.A."/>
            <person name="Pangilinan J."/>
            <person name="Pereira M.F."/>
            <person name="Perotto S."/>
            <person name="Peter M."/>
            <person name="Pfister S."/>
            <person name="Riley R."/>
            <person name="Sitrit Y."/>
            <person name="Stielow J.B."/>
            <person name="Szollosi G."/>
            <person name="Zifcakova L."/>
            <person name="Stursova M."/>
            <person name="Spatafora J.W."/>
            <person name="Tedersoo L."/>
            <person name="Vaario L.M."/>
            <person name="Yamada A."/>
            <person name="Yan M."/>
            <person name="Wang P."/>
            <person name="Xu J."/>
            <person name="Bruns T."/>
            <person name="Baldrian P."/>
            <person name="Vilgalys R."/>
            <person name="Dunand C."/>
            <person name="Henrissat B."/>
            <person name="Grigoriev I.V."/>
            <person name="Hibbett D."/>
            <person name="Nagy L.G."/>
            <person name="Martin F.M."/>
        </authorList>
    </citation>
    <scope>NUCLEOTIDE SEQUENCE</scope>
    <source>
        <strain evidence="3">UH-Tt-Lm1</strain>
    </source>
</reference>
<dbReference type="SUPFAM" id="SSF56112">
    <property type="entry name" value="Protein kinase-like (PK-like)"/>
    <property type="match status" value="1"/>
</dbReference>
<evidence type="ECO:0000256" key="1">
    <source>
        <dbReference type="SAM" id="MobiDB-lite"/>
    </source>
</evidence>
<evidence type="ECO:0000313" key="4">
    <source>
        <dbReference type="Proteomes" id="UP000736335"/>
    </source>
</evidence>
<evidence type="ECO:0000313" key="3">
    <source>
        <dbReference type="EMBL" id="KAF9780849.1"/>
    </source>
</evidence>
<dbReference type="EMBL" id="WIUZ02000015">
    <property type="protein sequence ID" value="KAF9780849.1"/>
    <property type="molecule type" value="Genomic_DNA"/>
</dbReference>
<protein>
    <submittedName>
        <fullName evidence="3">Kinase-like domain-containing protein</fullName>
    </submittedName>
</protein>
<dbReference type="InterPro" id="IPR051681">
    <property type="entry name" value="Ser/Thr_Kinases-Pseudokinases"/>
</dbReference>
<dbReference type="InterPro" id="IPR000719">
    <property type="entry name" value="Prot_kinase_dom"/>
</dbReference>
<dbReference type="GO" id="GO:0004674">
    <property type="term" value="F:protein serine/threonine kinase activity"/>
    <property type="evidence" value="ECO:0007669"/>
    <property type="project" value="TreeGrafter"/>
</dbReference>
<reference evidence="3" key="2">
    <citation type="submission" date="2020-11" db="EMBL/GenBank/DDBJ databases">
        <authorList>
            <consortium name="DOE Joint Genome Institute"/>
            <person name="Kuo A."/>
            <person name="Miyauchi S."/>
            <person name="Kiss E."/>
            <person name="Drula E."/>
            <person name="Kohler A."/>
            <person name="Sanchez-Garcia M."/>
            <person name="Andreopoulos B."/>
            <person name="Barry K.W."/>
            <person name="Bonito G."/>
            <person name="Buee M."/>
            <person name="Carver A."/>
            <person name="Chen C."/>
            <person name="Cichocki N."/>
            <person name="Clum A."/>
            <person name="Culley D."/>
            <person name="Crous P.W."/>
            <person name="Fauchery L."/>
            <person name="Girlanda M."/>
            <person name="Hayes R."/>
            <person name="Keri Z."/>
            <person name="Labutti K."/>
            <person name="Lipzen A."/>
            <person name="Lombard V."/>
            <person name="Magnuson J."/>
            <person name="Maillard F."/>
            <person name="Morin E."/>
            <person name="Murat C."/>
            <person name="Nolan M."/>
            <person name="Ohm R."/>
            <person name="Pangilinan J."/>
            <person name="Pereira M."/>
            <person name="Perotto S."/>
            <person name="Peter M."/>
            <person name="Riley R."/>
            <person name="Sitrit Y."/>
            <person name="Stielow B."/>
            <person name="Szollosi G."/>
            <person name="Zifcakova L."/>
            <person name="Stursova M."/>
            <person name="Spatafora J.W."/>
            <person name="Tedersoo L."/>
            <person name="Vaario L.-M."/>
            <person name="Yamada A."/>
            <person name="Yan M."/>
            <person name="Wang P."/>
            <person name="Xu J."/>
            <person name="Bruns T."/>
            <person name="Baldrian P."/>
            <person name="Vilgalys R."/>
            <person name="Henrissat B."/>
            <person name="Grigoriev I.V."/>
            <person name="Hibbett D."/>
            <person name="Nagy L.G."/>
            <person name="Martin F.M."/>
        </authorList>
    </citation>
    <scope>NUCLEOTIDE SEQUENCE</scope>
    <source>
        <strain evidence="3">UH-Tt-Lm1</strain>
    </source>
</reference>
<proteinExistence type="predicted"/>
<dbReference type="GO" id="GO:0005524">
    <property type="term" value="F:ATP binding"/>
    <property type="evidence" value="ECO:0007669"/>
    <property type="project" value="InterPro"/>
</dbReference>
<feature type="region of interest" description="Disordered" evidence="1">
    <location>
        <begin position="226"/>
        <end position="271"/>
    </location>
</feature>
<dbReference type="InterPro" id="IPR001245">
    <property type="entry name" value="Ser-Thr/Tyr_kinase_cat_dom"/>
</dbReference>
<name>A0A9P6L3M4_9AGAM</name>
<organism evidence="3 4">
    <name type="scientific">Thelephora terrestris</name>
    <dbReference type="NCBI Taxonomy" id="56493"/>
    <lineage>
        <taxon>Eukaryota</taxon>
        <taxon>Fungi</taxon>
        <taxon>Dikarya</taxon>
        <taxon>Basidiomycota</taxon>
        <taxon>Agaricomycotina</taxon>
        <taxon>Agaricomycetes</taxon>
        <taxon>Thelephorales</taxon>
        <taxon>Thelephoraceae</taxon>
        <taxon>Thelephora</taxon>
    </lineage>
</organism>
<dbReference type="OrthoDB" id="346907at2759"/>
<dbReference type="PANTHER" id="PTHR44329:SF261">
    <property type="entry name" value="ZINC FINGER CONTAINING PROTEIN KINASE-RELATED"/>
    <property type="match status" value="1"/>
</dbReference>
<keyword evidence="3" id="KW-0808">Transferase</keyword>
<gene>
    <name evidence="3" type="ORF">BJ322DRAFT_1011486</name>
</gene>
<dbReference type="InterPro" id="IPR008271">
    <property type="entry name" value="Ser/Thr_kinase_AS"/>
</dbReference>